<dbReference type="GO" id="GO:0006144">
    <property type="term" value="P:purine nucleobase metabolic process"/>
    <property type="evidence" value="ECO:0007669"/>
    <property type="project" value="UniProtKB-KW"/>
</dbReference>
<accession>A0A9X2D7D4</accession>
<feature type="region of interest" description="Disordered" evidence="7">
    <location>
        <begin position="64"/>
        <end position="101"/>
    </location>
</feature>
<comment type="pathway">
    <text evidence="2">Purine metabolism; urate degradation; (S)-allantoin from urate: step 3/3.</text>
</comment>
<dbReference type="PANTHER" id="PTHR43466">
    <property type="entry name" value="2-OXO-4-HYDROXY-4-CARBOXY-5-UREIDOIMIDAZOLINE DECARBOXYLASE-RELATED"/>
    <property type="match status" value="1"/>
</dbReference>
<dbReference type="RefSeq" id="WP_250827166.1">
    <property type="nucleotide sequence ID" value="NZ_JAMOIL010000010.1"/>
</dbReference>
<comment type="catalytic activity">
    <reaction evidence="1">
        <text>5-hydroxy-2-oxo-4-ureido-2,5-dihydro-1H-imidazole-5-carboxylate + H(+) = (S)-allantoin + CO2</text>
        <dbReference type="Rhea" id="RHEA:26301"/>
        <dbReference type="ChEBI" id="CHEBI:15378"/>
        <dbReference type="ChEBI" id="CHEBI:15678"/>
        <dbReference type="ChEBI" id="CHEBI:16526"/>
        <dbReference type="ChEBI" id="CHEBI:58639"/>
        <dbReference type="EC" id="4.1.1.97"/>
    </reaction>
</comment>
<dbReference type="NCBIfam" id="NF010372">
    <property type="entry name" value="PRK13798.1"/>
    <property type="match status" value="1"/>
</dbReference>
<dbReference type="Gene3D" id="1.10.3330.10">
    <property type="entry name" value="Oxo-4-hydroxy-4-carboxy-5-ureidoimidazoline decarboxylase"/>
    <property type="match status" value="1"/>
</dbReference>
<dbReference type="EMBL" id="JAMOIL010000010">
    <property type="protein sequence ID" value="MCM0620577.1"/>
    <property type="molecule type" value="Genomic_DNA"/>
</dbReference>
<reference evidence="9" key="1">
    <citation type="submission" date="2022-05" db="EMBL/GenBank/DDBJ databases">
        <authorList>
            <person name="Tuo L."/>
        </authorList>
    </citation>
    <scope>NUCLEOTIDE SEQUENCE</scope>
    <source>
        <strain evidence="9">BSK12Z-4</strain>
    </source>
</reference>
<keyword evidence="5" id="KW-0210">Decarboxylase</keyword>
<evidence type="ECO:0000256" key="3">
    <source>
        <dbReference type="ARBA" id="ARBA00012257"/>
    </source>
</evidence>
<keyword evidence="10" id="KW-1185">Reference proteome</keyword>
<dbReference type="InterPro" id="IPR018020">
    <property type="entry name" value="OHCU_decarboxylase"/>
</dbReference>
<dbReference type="NCBIfam" id="TIGR03180">
    <property type="entry name" value="UraD_2"/>
    <property type="match status" value="1"/>
</dbReference>
<dbReference type="EC" id="4.1.1.97" evidence="3"/>
<evidence type="ECO:0000256" key="6">
    <source>
        <dbReference type="ARBA" id="ARBA00023239"/>
    </source>
</evidence>
<dbReference type="InterPro" id="IPR036778">
    <property type="entry name" value="OHCU_decarboxylase_sf"/>
</dbReference>
<organism evidence="9 10">
    <name type="scientific">Nocardioides bruguierae</name>
    <dbReference type="NCBI Taxonomy" id="2945102"/>
    <lineage>
        <taxon>Bacteria</taxon>
        <taxon>Bacillati</taxon>
        <taxon>Actinomycetota</taxon>
        <taxon>Actinomycetes</taxon>
        <taxon>Propionibacteriales</taxon>
        <taxon>Nocardioidaceae</taxon>
        <taxon>Nocardioides</taxon>
    </lineage>
</organism>
<dbReference type="AlphaFoldDB" id="A0A9X2D7D4"/>
<dbReference type="Proteomes" id="UP001139485">
    <property type="component" value="Unassembled WGS sequence"/>
</dbReference>
<gene>
    <name evidence="9" type="primary">uraD</name>
    <name evidence="9" type="ORF">M8330_09750</name>
</gene>
<feature type="compositionally biased region" description="Polar residues" evidence="7">
    <location>
        <begin position="85"/>
        <end position="94"/>
    </location>
</feature>
<dbReference type="GO" id="GO:0019628">
    <property type="term" value="P:urate catabolic process"/>
    <property type="evidence" value="ECO:0007669"/>
    <property type="project" value="TreeGrafter"/>
</dbReference>
<dbReference type="GO" id="GO:0051997">
    <property type="term" value="F:2-oxo-4-hydroxy-4-carboxy-5-ureidoimidazoline decarboxylase activity"/>
    <property type="evidence" value="ECO:0007669"/>
    <property type="project" value="UniProtKB-EC"/>
</dbReference>
<keyword evidence="6 9" id="KW-0456">Lyase</keyword>
<dbReference type="PANTHER" id="PTHR43466:SF1">
    <property type="entry name" value="2-OXO-4-HYDROXY-4-CARBOXY-5-UREIDOIMIDAZOLINE DECARBOXYLASE-RELATED"/>
    <property type="match status" value="1"/>
</dbReference>
<evidence type="ECO:0000259" key="8">
    <source>
        <dbReference type="Pfam" id="PF09349"/>
    </source>
</evidence>
<keyword evidence="4" id="KW-0659">Purine metabolism</keyword>
<evidence type="ECO:0000256" key="5">
    <source>
        <dbReference type="ARBA" id="ARBA00022793"/>
    </source>
</evidence>
<evidence type="ECO:0000256" key="7">
    <source>
        <dbReference type="SAM" id="MobiDB-lite"/>
    </source>
</evidence>
<evidence type="ECO:0000313" key="10">
    <source>
        <dbReference type="Proteomes" id="UP001139485"/>
    </source>
</evidence>
<dbReference type="SUPFAM" id="SSF158694">
    <property type="entry name" value="UraD-Like"/>
    <property type="match status" value="1"/>
</dbReference>
<evidence type="ECO:0000256" key="1">
    <source>
        <dbReference type="ARBA" id="ARBA00001163"/>
    </source>
</evidence>
<dbReference type="InterPro" id="IPR017595">
    <property type="entry name" value="OHCU_decarboxylase-2"/>
</dbReference>
<name>A0A9X2D7D4_9ACTN</name>
<feature type="domain" description="Oxo-4-hydroxy-4-carboxy-5-ureidoimidazoline decarboxylase" evidence="8">
    <location>
        <begin position="7"/>
        <end position="159"/>
    </location>
</feature>
<comment type="caution">
    <text evidence="9">The sequence shown here is derived from an EMBL/GenBank/DDBJ whole genome shotgun (WGS) entry which is preliminary data.</text>
</comment>
<sequence length="173" mass="18309">MLLHDLNSATDDEARAVLAPCVRIDSWAETLAAGRPWPDASALLTAARAQAASWSDAEVEAALADHPRIGERPTGPGASADMSRSEQSGVSQDDGTAARLADGNRRYEERFDRIYLVRAAGRSAEEMLALLEERLGNDDATEAAVVKQQLGEIAVLRLAALVADDPTGATVEG</sequence>
<evidence type="ECO:0000256" key="2">
    <source>
        <dbReference type="ARBA" id="ARBA00004754"/>
    </source>
</evidence>
<protein>
    <recommendedName>
        <fullName evidence="3">2-oxo-4-hydroxy-4-carboxy-5-ureidoimidazoline decarboxylase</fullName>
        <ecNumber evidence="3">4.1.1.97</ecNumber>
    </recommendedName>
</protein>
<evidence type="ECO:0000256" key="4">
    <source>
        <dbReference type="ARBA" id="ARBA00022631"/>
    </source>
</evidence>
<evidence type="ECO:0000313" key="9">
    <source>
        <dbReference type="EMBL" id="MCM0620577.1"/>
    </source>
</evidence>
<dbReference type="Pfam" id="PF09349">
    <property type="entry name" value="OHCU_decarbox"/>
    <property type="match status" value="1"/>
</dbReference>
<proteinExistence type="predicted"/>